<dbReference type="OrthoDB" id="9758406at2"/>
<dbReference type="InterPro" id="IPR032812">
    <property type="entry name" value="SbsA_Ig"/>
</dbReference>
<dbReference type="AlphaFoldDB" id="A0A0S7BTP9"/>
<keyword evidence="1 2" id="KW-0732">Signal</keyword>
<keyword evidence="5" id="KW-1185">Reference proteome</keyword>
<protein>
    <submittedName>
        <fullName evidence="4">Protein containing lamin tail domain</fullName>
    </submittedName>
</protein>
<evidence type="ECO:0000259" key="3">
    <source>
        <dbReference type="PROSITE" id="PS51841"/>
    </source>
</evidence>
<gene>
    <name evidence="4" type="ORF">TBC1_1125</name>
</gene>
<feature type="signal peptide" evidence="2">
    <location>
        <begin position="1"/>
        <end position="17"/>
    </location>
</feature>
<dbReference type="Gene3D" id="2.60.40.4070">
    <property type="match status" value="1"/>
</dbReference>
<dbReference type="SUPFAM" id="SSF74853">
    <property type="entry name" value="Lamin A/C globular tail domain"/>
    <property type="match status" value="1"/>
</dbReference>
<dbReference type="PROSITE" id="PS51841">
    <property type="entry name" value="LTD"/>
    <property type="match status" value="2"/>
</dbReference>
<evidence type="ECO:0000256" key="1">
    <source>
        <dbReference type="ARBA" id="ARBA00022729"/>
    </source>
</evidence>
<proteinExistence type="predicted"/>
<dbReference type="InterPro" id="IPR014755">
    <property type="entry name" value="Cu-Rt/internalin_Ig-like"/>
</dbReference>
<dbReference type="Gene3D" id="2.60.40.1220">
    <property type="match status" value="2"/>
</dbReference>
<dbReference type="Pfam" id="PF13205">
    <property type="entry name" value="Big_5"/>
    <property type="match status" value="2"/>
</dbReference>
<name>A0A0S7BTP9_9BACT</name>
<reference evidence="4" key="1">
    <citation type="journal article" date="2015" name="Genome Announc.">
        <title>Draft Genome Sequence of Bacteroidales Strain TBC1, a Novel Isolate from a Methanogenic Wastewater Treatment System.</title>
        <authorList>
            <person name="Tourlousse D.M."/>
            <person name="Matsuura N."/>
            <person name="Sun L."/>
            <person name="Toyonaga M."/>
            <person name="Kuroda K."/>
            <person name="Ohashi A."/>
            <person name="Cruz R."/>
            <person name="Yamaguchi T."/>
            <person name="Sekiguchi Y."/>
        </authorList>
    </citation>
    <scope>NUCLEOTIDE SEQUENCE [LARGE SCALE GENOMIC DNA]</scope>
    <source>
        <strain evidence="4">TBC1</strain>
    </source>
</reference>
<evidence type="ECO:0000256" key="2">
    <source>
        <dbReference type="SAM" id="SignalP"/>
    </source>
</evidence>
<sequence length="863" mass="94742">MKSVIFILILFPAFAFAQLSENFSDGDFSENPAWSGDTERFIINSSQQLQLNASGEGISHLSTPVSLEGLIEWRMWVRLNFSPSDNNNARIYLVADQQNLKEPLNGYFLKLGEGGSADAIELYRQGGTAEFLITRGTNGLIATAFAISIRVVRTEDGEWSVFADPAGGEDYQPEGSGEDQVWQNYTHFGFFCKYTSSNATRFYFDDIYAGSPIVDQTPPQLLSVEVLDQNRIDLYFSESVDEPSATNTLNYFADQGIGAPMAAGRDITQKSLVHLMFATAFSEGTLYNLTVNNVKDLAGNTIETVTRPFAYYTVQPYDVVISEIMADPDPPVGLPNFEYLEIYNRSEMPVQLENWVLSIGSTKRTLPRKVIEPKSFLILTSEDAVPQLQPFGDVFGFSSISLSNTGATLVLREKTGAVVHQVSYTDGWYRDAVKKNGGWSLEMIDPGNPCGASENWRASINPAGGTPGTVNSVNASNPDNSVPSIEKISITGPSSVRVFFTESMDSLSLVSPAIYLVDQGVGTPLAVNLYPPAYRSVGLSFDHVFEEGIIYSLEVTAGIADCAGNETTTTLNARFAFPSLPDSADVIINEVLSDPRSTGTEFVEIYNRSQKVIDLKSIWLATRDKTTGELTSVNETAPDGRLMFPGEYLVLTKDPDLVRAEYFTPNPGGFVSMSSFPSYANDLGTVVLLTPWEIILDEFTYNSSMHFALLNTTDGVSLERVNFDRPAAEPGNWHSAAQNVGFATPAYQNSQFMKAPESGDEVLISPEIFSPDNDGYNDQLSIVCNFTEPGYSVTIRIFDSNGRTVRLLVRNEPAGTGNQFMWDGITDEREKAPIGIYIIHVEVFNLGGKVKQFRKTAVLGGKL</sequence>
<feature type="chain" id="PRO_5006633160" evidence="2">
    <location>
        <begin position="18"/>
        <end position="863"/>
    </location>
</feature>
<dbReference type="InterPro" id="IPR001322">
    <property type="entry name" value="Lamin_tail_dom"/>
</dbReference>
<evidence type="ECO:0000313" key="5">
    <source>
        <dbReference type="Proteomes" id="UP000053091"/>
    </source>
</evidence>
<accession>A0A0S7BTP9</accession>
<feature type="domain" description="LTD" evidence="3">
    <location>
        <begin position="310"/>
        <end position="426"/>
    </location>
</feature>
<dbReference type="Pfam" id="PF13585">
    <property type="entry name" value="CHU_C"/>
    <property type="match status" value="1"/>
</dbReference>
<dbReference type="EMBL" id="DF968182">
    <property type="protein sequence ID" value="GAP41899.1"/>
    <property type="molecule type" value="Genomic_DNA"/>
</dbReference>
<dbReference type="STRING" id="1678841.TBC1_1125"/>
<feature type="domain" description="LTD" evidence="3">
    <location>
        <begin position="568"/>
        <end position="703"/>
    </location>
</feature>
<evidence type="ECO:0000313" key="4">
    <source>
        <dbReference type="EMBL" id="GAP41899.1"/>
    </source>
</evidence>
<dbReference type="Pfam" id="PF00932">
    <property type="entry name" value="LTD"/>
    <property type="match status" value="2"/>
</dbReference>
<dbReference type="InterPro" id="IPR036415">
    <property type="entry name" value="Lamin_tail_dom_sf"/>
</dbReference>
<dbReference type="Proteomes" id="UP000053091">
    <property type="component" value="Unassembled WGS sequence"/>
</dbReference>
<organism evidence="4">
    <name type="scientific">Lentimicrobium saccharophilum</name>
    <dbReference type="NCBI Taxonomy" id="1678841"/>
    <lineage>
        <taxon>Bacteria</taxon>
        <taxon>Pseudomonadati</taxon>
        <taxon>Bacteroidota</taxon>
        <taxon>Bacteroidia</taxon>
        <taxon>Bacteroidales</taxon>
        <taxon>Lentimicrobiaceae</taxon>
        <taxon>Lentimicrobium</taxon>
    </lineage>
</organism>
<dbReference type="RefSeq" id="WP_062036745.1">
    <property type="nucleotide sequence ID" value="NZ_DF968182.1"/>
</dbReference>